<dbReference type="EMBL" id="BACD03000030">
    <property type="protein sequence ID" value="GAO50158.1"/>
    <property type="molecule type" value="Genomic_DNA"/>
</dbReference>
<name>A0A0E9NK25_SAICN</name>
<organism evidence="1 2">
    <name type="scientific">Saitoella complicata (strain BCRC 22490 / CBS 7301 / JCM 7358 / NBRC 10748 / NRRL Y-17804)</name>
    <dbReference type="NCBI Taxonomy" id="698492"/>
    <lineage>
        <taxon>Eukaryota</taxon>
        <taxon>Fungi</taxon>
        <taxon>Dikarya</taxon>
        <taxon>Ascomycota</taxon>
        <taxon>Taphrinomycotina</taxon>
        <taxon>Taphrinomycotina incertae sedis</taxon>
        <taxon>Saitoella</taxon>
    </lineage>
</organism>
<accession>A0A0E9NK25</accession>
<reference evidence="1 2" key="1">
    <citation type="journal article" date="2011" name="J. Gen. Appl. Microbiol.">
        <title>Draft genome sequencing of the enigmatic yeast Saitoella complicata.</title>
        <authorList>
            <person name="Nishida H."/>
            <person name="Hamamoto M."/>
            <person name="Sugiyama J."/>
        </authorList>
    </citation>
    <scope>NUCLEOTIDE SEQUENCE [LARGE SCALE GENOMIC DNA]</scope>
    <source>
        <strain evidence="1 2">NRRL Y-17804</strain>
    </source>
</reference>
<proteinExistence type="predicted"/>
<comment type="caution">
    <text evidence="1">The sequence shown here is derived from an EMBL/GenBank/DDBJ whole genome shotgun (WGS) entry which is preliminary data.</text>
</comment>
<reference evidence="1 2" key="2">
    <citation type="journal article" date="2014" name="J. Gen. Appl. Microbiol.">
        <title>The early diverging ascomycetous budding yeast Saitoella complicata has three histone deacetylases belonging to the Clr6, Hos2, and Rpd3 lineages.</title>
        <authorList>
            <person name="Nishida H."/>
            <person name="Matsumoto T."/>
            <person name="Kondo S."/>
            <person name="Hamamoto M."/>
            <person name="Yoshikawa H."/>
        </authorList>
    </citation>
    <scope>NUCLEOTIDE SEQUENCE [LARGE SCALE GENOMIC DNA]</scope>
    <source>
        <strain evidence="1 2">NRRL Y-17804</strain>
    </source>
</reference>
<dbReference type="Proteomes" id="UP000033140">
    <property type="component" value="Unassembled WGS sequence"/>
</dbReference>
<evidence type="ECO:0000313" key="1">
    <source>
        <dbReference type="EMBL" id="GAO50158.1"/>
    </source>
</evidence>
<keyword evidence="2" id="KW-1185">Reference proteome</keyword>
<gene>
    <name evidence="1" type="ORF">G7K_4292-t1</name>
</gene>
<evidence type="ECO:0000313" key="2">
    <source>
        <dbReference type="Proteomes" id="UP000033140"/>
    </source>
</evidence>
<sequence>MKADRRDTELGCVLECTTRALKIFRESEASEGVDISLIGDRGEYLAISPPAMSSGSMATQLGISFRRGATCYPSSHYWTPQAPCQSVGTRTWKEFQYKWRMLKLNGGKRVYRRCPVAGHLFYLRILPTSLICGELYTTSPPVKLIVRSVLKKASHVRDTAPKRRHVQCLYFAPCFNPRLREKNEVHPTMIEPS</sequence>
<dbReference type="AlphaFoldDB" id="A0A0E9NK25"/>
<reference evidence="1 2" key="3">
    <citation type="journal article" date="2015" name="Genome Announc.">
        <title>Draft Genome Sequence of the Archiascomycetous Yeast Saitoella complicata.</title>
        <authorList>
            <person name="Yamauchi K."/>
            <person name="Kondo S."/>
            <person name="Hamamoto M."/>
            <person name="Takahashi Y."/>
            <person name="Ogura Y."/>
            <person name="Hayashi T."/>
            <person name="Nishida H."/>
        </authorList>
    </citation>
    <scope>NUCLEOTIDE SEQUENCE [LARGE SCALE GENOMIC DNA]</scope>
    <source>
        <strain evidence="1 2">NRRL Y-17804</strain>
    </source>
</reference>
<protein>
    <submittedName>
        <fullName evidence="1">Uncharacterized protein</fullName>
    </submittedName>
</protein>